<evidence type="ECO:0000313" key="14">
    <source>
        <dbReference type="Proteomes" id="UP001359559"/>
    </source>
</evidence>
<dbReference type="InterPro" id="IPR053793">
    <property type="entry name" value="PB1-like"/>
</dbReference>
<sequence length="251" mass="27414">MSREDDNLVLSSEDSSSDLELGLSLSLTPSSSHSPPPSQVVGWPPLGAYRMSSYNSNAKSSATEVFNSTVEKSKSNSAVIRKSADRGTGNNHIVSKEKANLRNSLFVKVKMDGIPIGRKVDLSAHDSYETLAHTLEEMFNEPTTVFTCKGPNGNDHGIVIGVDGQSKMLDGTSNFVLTYEDKEGDWMLVGDVPWWMFLSSVRKLRIMRTSEATGLDAVYSNFLGIVVYHLEGTGIINFHVMLAIKGFAVCE</sequence>
<keyword evidence="14" id="KW-1185">Reference proteome</keyword>
<dbReference type="Gene3D" id="3.10.20.90">
    <property type="entry name" value="Phosphatidylinositol 3-kinase Catalytic Subunit, Chain A, domain 1"/>
    <property type="match status" value="1"/>
</dbReference>
<dbReference type="InterPro" id="IPR003311">
    <property type="entry name" value="AUX_IAA"/>
</dbReference>
<dbReference type="GO" id="GO:0009734">
    <property type="term" value="P:auxin-activated signaling pathway"/>
    <property type="evidence" value="ECO:0007669"/>
    <property type="project" value="UniProtKB-UniRule"/>
</dbReference>
<evidence type="ECO:0000256" key="2">
    <source>
        <dbReference type="ARBA" id="ARBA00006728"/>
    </source>
</evidence>
<dbReference type="AlphaFoldDB" id="A0AAN9IQ07"/>
<dbReference type="GO" id="GO:0006355">
    <property type="term" value="P:regulation of DNA-templated transcription"/>
    <property type="evidence" value="ECO:0007669"/>
    <property type="project" value="InterPro"/>
</dbReference>
<evidence type="ECO:0000256" key="3">
    <source>
        <dbReference type="ARBA" id="ARBA00011726"/>
    </source>
</evidence>
<proteinExistence type="inferred from homology"/>
<dbReference type="PANTHER" id="PTHR31734">
    <property type="entry name" value="AUXIN-RESPONSIVE PROTEIN IAA17"/>
    <property type="match status" value="1"/>
</dbReference>
<keyword evidence="7 10" id="KW-0539">Nucleus</keyword>
<dbReference type="GO" id="GO:0005634">
    <property type="term" value="C:nucleus"/>
    <property type="evidence" value="ECO:0007669"/>
    <property type="project" value="UniProtKB-SubCell"/>
</dbReference>
<dbReference type="InterPro" id="IPR033389">
    <property type="entry name" value="AUX/IAA_dom"/>
</dbReference>
<evidence type="ECO:0000256" key="4">
    <source>
        <dbReference type="ARBA" id="ARBA00022491"/>
    </source>
</evidence>
<evidence type="ECO:0000256" key="6">
    <source>
        <dbReference type="ARBA" id="ARBA00023163"/>
    </source>
</evidence>
<gene>
    <name evidence="13" type="ORF">RJT34_18898</name>
</gene>
<evidence type="ECO:0000256" key="5">
    <source>
        <dbReference type="ARBA" id="ARBA00023015"/>
    </source>
</evidence>
<keyword evidence="8 10" id="KW-0927">Auxin signaling pathway</keyword>
<comment type="subunit">
    <text evidence="3 10">Homodimers and heterodimers.</text>
</comment>
<comment type="similarity">
    <text evidence="2 10">Belongs to the Aux/IAA family.</text>
</comment>
<feature type="compositionally biased region" description="Low complexity" evidence="11">
    <location>
        <begin position="8"/>
        <end position="33"/>
    </location>
</feature>
<dbReference type="Pfam" id="PF02309">
    <property type="entry name" value="AUX_IAA"/>
    <property type="match status" value="1"/>
</dbReference>
<keyword evidence="4 10" id="KW-0678">Repressor</keyword>
<dbReference type="PROSITE" id="PS51745">
    <property type="entry name" value="PB1"/>
    <property type="match status" value="1"/>
</dbReference>
<keyword evidence="5 10" id="KW-0805">Transcription regulation</keyword>
<organism evidence="13 14">
    <name type="scientific">Clitoria ternatea</name>
    <name type="common">Butterfly pea</name>
    <dbReference type="NCBI Taxonomy" id="43366"/>
    <lineage>
        <taxon>Eukaryota</taxon>
        <taxon>Viridiplantae</taxon>
        <taxon>Streptophyta</taxon>
        <taxon>Embryophyta</taxon>
        <taxon>Tracheophyta</taxon>
        <taxon>Spermatophyta</taxon>
        <taxon>Magnoliopsida</taxon>
        <taxon>eudicotyledons</taxon>
        <taxon>Gunneridae</taxon>
        <taxon>Pentapetalae</taxon>
        <taxon>rosids</taxon>
        <taxon>fabids</taxon>
        <taxon>Fabales</taxon>
        <taxon>Fabaceae</taxon>
        <taxon>Papilionoideae</taxon>
        <taxon>50 kb inversion clade</taxon>
        <taxon>NPAAA clade</taxon>
        <taxon>indigoferoid/millettioid clade</taxon>
        <taxon>Phaseoleae</taxon>
        <taxon>Clitoria</taxon>
    </lineage>
</organism>
<evidence type="ECO:0000256" key="10">
    <source>
        <dbReference type="RuleBase" id="RU004549"/>
    </source>
</evidence>
<evidence type="ECO:0000256" key="1">
    <source>
        <dbReference type="ARBA" id="ARBA00004123"/>
    </source>
</evidence>
<dbReference type="SUPFAM" id="SSF54277">
    <property type="entry name" value="CAD &amp; PB1 domains"/>
    <property type="match status" value="1"/>
</dbReference>
<evidence type="ECO:0000259" key="12">
    <source>
        <dbReference type="PROSITE" id="PS51745"/>
    </source>
</evidence>
<evidence type="ECO:0000256" key="11">
    <source>
        <dbReference type="SAM" id="MobiDB-lite"/>
    </source>
</evidence>
<feature type="domain" description="PB1" evidence="12">
    <location>
        <begin position="104"/>
        <end position="211"/>
    </location>
</feature>
<keyword evidence="6 10" id="KW-0804">Transcription</keyword>
<protein>
    <recommendedName>
        <fullName evidence="10">Auxin-induced protein</fullName>
    </recommendedName>
</protein>
<evidence type="ECO:0000313" key="13">
    <source>
        <dbReference type="EMBL" id="KAK7284157.1"/>
    </source>
</evidence>
<evidence type="ECO:0000256" key="8">
    <source>
        <dbReference type="ARBA" id="ARBA00023294"/>
    </source>
</evidence>
<evidence type="ECO:0000256" key="9">
    <source>
        <dbReference type="ARBA" id="ARBA00025283"/>
    </source>
</evidence>
<name>A0AAN9IQ07_CLITE</name>
<feature type="region of interest" description="Disordered" evidence="11">
    <location>
        <begin position="1"/>
        <end position="39"/>
    </location>
</feature>
<comment type="caution">
    <text evidence="13">The sequence shown here is derived from an EMBL/GenBank/DDBJ whole genome shotgun (WGS) entry which is preliminary data.</text>
</comment>
<dbReference type="EMBL" id="JAYKXN010000005">
    <property type="protein sequence ID" value="KAK7284157.1"/>
    <property type="molecule type" value="Genomic_DNA"/>
</dbReference>
<comment type="function">
    <text evidence="9">Aux/IAA proteins are short-lived transcriptional factors that function as repressors of early auxin response genes at low auxin concentrations. Repression is thought to result from the interaction with auxin response factors (ARFs), proteins that bind to the auxin-responsive promoter element (AuxRE). Formation of heterodimers with ARF proteins may alter their ability to modulate early auxin response genes expression.</text>
</comment>
<accession>A0AAN9IQ07</accession>
<reference evidence="13 14" key="1">
    <citation type="submission" date="2024-01" db="EMBL/GenBank/DDBJ databases">
        <title>The genomes of 5 underutilized Papilionoideae crops provide insights into root nodulation and disease resistance.</title>
        <authorList>
            <person name="Yuan L."/>
        </authorList>
    </citation>
    <scope>NUCLEOTIDE SEQUENCE [LARGE SCALE GENOMIC DNA]</scope>
    <source>
        <strain evidence="13">LY-2023</strain>
        <tissue evidence="13">Leaf</tissue>
    </source>
</reference>
<comment type="subcellular location">
    <subcellularLocation>
        <location evidence="1 10">Nucleus</location>
    </subcellularLocation>
</comment>
<dbReference type="PANTHER" id="PTHR31734:SF6">
    <property type="entry name" value="AUXIN-RESPONSIVE PROTEIN IAA11"/>
    <property type="match status" value="1"/>
</dbReference>
<evidence type="ECO:0000256" key="7">
    <source>
        <dbReference type="ARBA" id="ARBA00023242"/>
    </source>
</evidence>
<dbReference type="Proteomes" id="UP001359559">
    <property type="component" value="Unassembled WGS sequence"/>
</dbReference>